<dbReference type="Gene3D" id="3.90.550.10">
    <property type="entry name" value="Spore Coat Polysaccharide Biosynthesis Protein SpsA, Chain A"/>
    <property type="match status" value="1"/>
</dbReference>
<dbReference type="PANTHER" id="PTHR22916:SF65">
    <property type="entry name" value="SLR1065 PROTEIN"/>
    <property type="match status" value="1"/>
</dbReference>
<dbReference type="RefSeq" id="WP_381505828.1">
    <property type="nucleotide sequence ID" value="NZ_JBHUOM010000023.1"/>
</dbReference>
<reference evidence="3" key="1">
    <citation type="journal article" date="2019" name="Int. J. Syst. Evol. Microbiol.">
        <title>The Global Catalogue of Microorganisms (GCM) 10K type strain sequencing project: providing services to taxonomists for standard genome sequencing and annotation.</title>
        <authorList>
            <consortium name="The Broad Institute Genomics Platform"/>
            <consortium name="The Broad Institute Genome Sequencing Center for Infectious Disease"/>
            <person name="Wu L."/>
            <person name="Ma J."/>
        </authorList>
    </citation>
    <scope>NUCLEOTIDE SEQUENCE [LARGE SCALE GENOMIC DNA]</scope>
    <source>
        <strain evidence="3">KCTC 52490</strain>
    </source>
</reference>
<dbReference type="Pfam" id="PF00535">
    <property type="entry name" value="Glycos_transf_2"/>
    <property type="match status" value="1"/>
</dbReference>
<dbReference type="EC" id="2.4.-.-" evidence="2"/>
<dbReference type="PANTHER" id="PTHR22916">
    <property type="entry name" value="GLYCOSYLTRANSFERASE"/>
    <property type="match status" value="1"/>
</dbReference>
<organism evidence="2 3">
    <name type="scientific">Spirosoma flavum</name>
    <dbReference type="NCBI Taxonomy" id="2048557"/>
    <lineage>
        <taxon>Bacteria</taxon>
        <taxon>Pseudomonadati</taxon>
        <taxon>Bacteroidota</taxon>
        <taxon>Cytophagia</taxon>
        <taxon>Cytophagales</taxon>
        <taxon>Cytophagaceae</taxon>
        <taxon>Spirosoma</taxon>
    </lineage>
</organism>
<keyword evidence="2" id="KW-0808">Transferase</keyword>
<keyword evidence="3" id="KW-1185">Reference proteome</keyword>
<dbReference type="InterPro" id="IPR001173">
    <property type="entry name" value="Glyco_trans_2-like"/>
</dbReference>
<keyword evidence="2" id="KW-0328">Glycosyltransferase</keyword>
<evidence type="ECO:0000313" key="3">
    <source>
        <dbReference type="Proteomes" id="UP001597512"/>
    </source>
</evidence>
<dbReference type="EMBL" id="JBHUOM010000023">
    <property type="protein sequence ID" value="MFD2936746.1"/>
    <property type="molecule type" value="Genomic_DNA"/>
</dbReference>
<dbReference type="SUPFAM" id="SSF53448">
    <property type="entry name" value="Nucleotide-diphospho-sugar transferases"/>
    <property type="match status" value="1"/>
</dbReference>
<accession>A0ABW6ANB7</accession>
<evidence type="ECO:0000259" key="1">
    <source>
        <dbReference type="Pfam" id="PF00535"/>
    </source>
</evidence>
<comment type="caution">
    <text evidence="2">The sequence shown here is derived from an EMBL/GenBank/DDBJ whole genome shotgun (WGS) entry which is preliminary data.</text>
</comment>
<dbReference type="InterPro" id="IPR029044">
    <property type="entry name" value="Nucleotide-diphossugar_trans"/>
</dbReference>
<dbReference type="Proteomes" id="UP001597512">
    <property type="component" value="Unassembled WGS sequence"/>
</dbReference>
<dbReference type="CDD" id="cd06433">
    <property type="entry name" value="GT_2_WfgS_like"/>
    <property type="match status" value="1"/>
</dbReference>
<proteinExistence type="predicted"/>
<name>A0ABW6ANB7_9BACT</name>
<evidence type="ECO:0000313" key="2">
    <source>
        <dbReference type="EMBL" id="MFD2936746.1"/>
    </source>
</evidence>
<feature type="domain" description="Glycosyltransferase 2-like" evidence="1">
    <location>
        <begin position="7"/>
        <end position="109"/>
    </location>
</feature>
<gene>
    <name evidence="2" type="ORF">ACFS25_23395</name>
</gene>
<dbReference type="GO" id="GO:0016757">
    <property type="term" value="F:glycosyltransferase activity"/>
    <property type="evidence" value="ECO:0007669"/>
    <property type="project" value="UniProtKB-KW"/>
</dbReference>
<sequence>MKLPKISIITAVYNGGKYIEGLMKSIVDQNYSNLELILIDGGSTDNSIEIIEQFNQHVFYWISEPDQGIYDAWNKGIDKATGDWIMFLGCDDILMPEALHKYGDYINGLSHEVDYISSKMKMFDENMNFIRTKGWRWEWPRFLRDMTVAHPGSLHSRALFEKYGKFNIAYKIVGDYEFLLRPRNKLRTAYYDEITVIMREGGASDSWAAIREQYLASTQTGNYSLLHAAANMYYIGSKFYTKKYLRTLGINAYLKK</sequence>
<protein>
    <submittedName>
        <fullName evidence="2">Glycosyltransferase family 2 protein</fullName>
        <ecNumber evidence="2">2.4.-.-</ecNumber>
    </submittedName>
</protein>